<keyword evidence="2" id="KW-1185">Reference proteome</keyword>
<proteinExistence type="predicted"/>
<evidence type="ECO:0000313" key="3">
    <source>
        <dbReference type="RefSeq" id="XP_030980497.1"/>
    </source>
</evidence>
<dbReference type="SMART" id="SM00271">
    <property type="entry name" value="DnaJ"/>
    <property type="match status" value="1"/>
</dbReference>
<dbReference type="AlphaFoldDB" id="A0A6P8B030"/>
<accession>A0A6P8B030</accession>
<organism evidence="2 3">
    <name type="scientific">Pyricularia grisea</name>
    <name type="common">Crabgrass-specific blast fungus</name>
    <name type="synonym">Magnaporthe grisea</name>
    <dbReference type="NCBI Taxonomy" id="148305"/>
    <lineage>
        <taxon>Eukaryota</taxon>
        <taxon>Fungi</taxon>
        <taxon>Dikarya</taxon>
        <taxon>Ascomycota</taxon>
        <taxon>Pezizomycotina</taxon>
        <taxon>Sordariomycetes</taxon>
        <taxon>Sordariomycetidae</taxon>
        <taxon>Magnaporthales</taxon>
        <taxon>Pyriculariaceae</taxon>
        <taxon>Pyricularia</taxon>
    </lineage>
</organism>
<evidence type="ECO:0000313" key="2">
    <source>
        <dbReference type="Proteomes" id="UP000515153"/>
    </source>
</evidence>
<reference evidence="3" key="3">
    <citation type="submission" date="2025-08" db="UniProtKB">
        <authorList>
            <consortium name="RefSeq"/>
        </authorList>
    </citation>
    <scope>IDENTIFICATION</scope>
    <source>
        <strain evidence="3">NI907</strain>
    </source>
</reference>
<dbReference type="Pfam" id="PF00226">
    <property type="entry name" value="DnaJ"/>
    <property type="match status" value="1"/>
</dbReference>
<dbReference type="PROSITE" id="PS50076">
    <property type="entry name" value="DNAJ_2"/>
    <property type="match status" value="1"/>
</dbReference>
<dbReference type="InterPro" id="IPR036869">
    <property type="entry name" value="J_dom_sf"/>
</dbReference>
<dbReference type="CDD" id="cd06257">
    <property type="entry name" value="DnaJ"/>
    <property type="match status" value="1"/>
</dbReference>
<dbReference type="GeneID" id="41962641"/>
<dbReference type="RefSeq" id="XP_030980497.1">
    <property type="nucleotide sequence ID" value="XM_031127732.1"/>
</dbReference>
<protein>
    <recommendedName>
        <fullName evidence="1">J domain-containing protein</fullName>
    </recommendedName>
</protein>
<dbReference type="GO" id="GO:0005737">
    <property type="term" value="C:cytoplasm"/>
    <property type="evidence" value="ECO:0007669"/>
    <property type="project" value="TreeGrafter"/>
</dbReference>
<name>A0A6P8B030_PYRGI</name>
<dbReference type="Proteomes" id="UP000515153">
    <property type="component" value="Unplaced"/>
</dbReference>
<gene>
    <name evidence="3" type="ORF">PgNI_07722</name>
</gene>
<dbReference type="InterPro" id="IPR001623">
    <property type="entry name" value="DnaJ_domain"/>
</dbReference>
<dbReference type="Gene3D" id="1.10.287.110">
    <property type="entry name" value="DnaJ domain"/>
    <property type="match status" value="1"/>
</dbReference>
<dbReference type="GO" id="GO:0042026">
    <property type="term" value="P:protein refolding"/>
    <property type="evidence" value="ECO:0007669"/>
    <property type="project" value="TreeGrafter"/>
</dbReference>
<dbReference type="PRINTS" id="PR00625">
    <property type="entry name" value="JDOMAIN"/>
</dbReference>
<dbReference type="PANTHER" id="PTHR43096:SF43">
    <property type="entry name" value="ASSOCIATED DNAJ CHAPERONE, PUTATIVE (AFU_ORTHOLOGUE AFUA_7G02090)-RELATED"/>
    <property type="match status" value="1"/>
</dbReference>
<evidence type="ECO:0000259" key="1">
    <source>
        <dbReference type="PROSITE" id="PS50076"/>
    </source>
</evidence>
<sequence>MSGFLSLIGWTFLPNLVTGWVQTIYYGITVRAGDPKPQPGTARYAEHRRRIHILVVSLYLLYTIYEADYELRREGSFYSDLGLLPSATEKEIKSRFRRLAAQFHPDKVSGDSDGTAALFFMRLKTAQETLVNPARRFAYDRLGPDVVSWTRCTTIRDFVSQGLQNLVPFYGATAGFMWFLGWMGYLEWGRTWRWLTFSAMFLFEVHVVTRPRHPALFVRFVNPVLTRLSTLVGTAAVNPQQQQLSSPYLPFQAIQLARKVAVTLYVAFSHIGPLLGADTSSGQINVSRKERDASKADEQLNQALMRLEQMAGAVGGDADNLLKMELVPFQGDAEAVANVQGKMKEWLVNNTIRSDPMVRDALGTALRRRRVDAPHGAQGTR</sequence>
<reference evidence="3" key="2">
    <citation type="submission" date="2019-10" db="EMBL/GenBank/DDBJ databases">
        <authorList>
            <consortium name="NCBI Genome Project"/>
        </authorList>
    </citation>
    <scope>NUCLEOTIDE SEQUENCE</scope>
    <source>
        <strain evidence="3">NI907</strain>
    </source>
</reference>
<dbReference type="KEGG" id="pgri:PgNI_07722"/>
<dbReference type="GO" id="GO:0051082">
    <property type="term" value="F:unfolded protein binding"/>
    <property type="evidence" value="ECO:0007669"/>
    <property type="project" value="TreeGrafter"/>
</dbReference>
<reference evidence="3" key="1">
    <citation type="journal article" date="2019" name="Mol. Biol. Evol.">
        <title>Blast fungal genomes show frequent chromosomal changes, gene gains and losses, and effector gene turnover.</title>
        <authorList>
            <person name="Gomez Luciano L.B."/>
            <person name="Jason Tsai I."/>
            <person name="Chuma I."/>
            <person name="Tosa Y."/>
            <person name="Chen Y.H."/>
            <person name="Li J.Y."/>
            <person name="Li M.Y."/>
            <person name="Jade Lu M.Y."/>
            <person name="Nakayashiki H."/>
            <person name="Li W.H."/>
        </authorList>
    </citation>
    <scope>NUCLEOTIDE SEQUENCE</scope>
    <source>
        <strain evidence="3">NI907</strain>
    </source>
</reference>
<dbReference type="SUPFAM" id="SSF46565">
    <property type="entry name" value="Chaperone J-domain"/>
    <property type="match status" value="1"/>
</dbReference>
<dbReference type="PANTHER" id="PTHR43096">
    <property type="entry name" value="DNAJ HOMOLOG 1, MITOCHONDRIAL-RELATED"/>
    <property type="match status" value="1"/>
</dbReference>
<feature type="domain" description="J" evidence="1">
    <location>
        <begin position="76"/>
        <end position="143"/>
    </location>
</feature>